<keyword evidence="3" id="KW-1185">Reference proteome</keyword>
<accession>A0A9P9FYP3</accession>
<dbReference type="Gene3D" id="3.40.1110.10">
    <property type="entry name" value="Calcium-transporting ATPase, cytoplasmic domain N"/>
    <property type="match status" value="1"/>
</dbReference>
<dbReference type="InterPro" id="IPR023299">
    <property type="entry name" value="ATPase_P-typ_cyto_dom_N"/>
</dbReference>
<dbReference type="PANTHER" id="PTHR43520">
    <property type="entry name" value="ATP7, ISOFORM B"/>
    <property type="match status" value="1"/>
</dbReference>
<dbReference type="GO" id="GO:0043682">
    <property type="term" value="F:P-type divalent copper transporter activity"/>
    <property type="evidence" value="ECO:0007669"/>
    <property type="project" value="TreeGrafter"/>
</dbReference>
<evidence type="ECO:0000313" key="3">
    <source>
        <dbReference type="Proteomes" id="UP000736672"/>
    </source>
</evidence>
<reference evidence="2" key="1">
    <citation type="journal article" date="2021" name="Nat. Commun.">
        <title>Genetic determinants of endophytism in the Arabidopsis root mycobiome.</title>
        <authorList>
            <person name="Mesny F."/>
            <person name="Miyauchi S."/>
            <person name="Thiergart T."/>
            <person name="Pickel B."/>
            <person name="Atanasova L."/>
            <person name="Karlsson M."/>
            <person name="Huettel B."/>
            <person name="Barry K.W."/>
            <person name="Haridas S."/>
            <person name="Chen C."/>
            <person name="Bauer D."/>
            <person name="Andreopoulos W."/>
            <person name="Pangilinan J."/>
            <person name="LaButti K."/>
            <person name="Riley R."/>
            <person name="Lipzen A."/>
            <person name="Clum A."/>
            <person name="Drula E."/>
            <person name="Henrissat B."/>
            <person name="Kohler A."/>
            <person name="Grigoriev I.V."/>
            <person name="Martin F.M."/>
            <person name="Hacquard S."/>
        </authorList>
    </citation>
    <scope>NUCLEOTIDE SEQUENCE</scope>
    <source>
        <strain evidence="2">FSSC 5 MPI-SDFR-AT-0091</strain>
    </source>
</reference>
<proteinExistence type="predicted"/>
<dbReference type="EMBL" id="JAGTJS010000043">
    <property type="protein sequence ID" value="KAH7228616.1"/>
    <property type="molecule type" value="Genomic_DNA"/>
</dbReference>
<name>A0A9P9FYP3_FUSSL</name>
<dbReference type="OrthoDB" id="158672at2759"/>
<evidence type="ECO:0000313" key="2">
    <source>
        <dbReference type="EMBL" id="KAH7228616.1"/>
    </source>
</evidence>
<dbReference type="GO" id="GO:0005507">
    <property type="term" value="F:copper ion binding"/>
    <property type="evidence" value="ECO:0007669"/>
    <property type="project" value="TreeGrafter"/>
</dbReference>
<comment type="caution">
    <text evidence="2">The sequence shown here is derived from an EMBL/GenBank/DDBJ whole genome shotgun (WGS) entry which is preliminary data.</text>
</comment>
<evidence type="ECO:0000256" key="1">
    <source>
        <dbReference type="ARBA" id="ARBA00022967"/>
    </source>
</evidence>
<dbReference type="SUPFAM" id="SSF81660">
    <property type="entry name" value="Metal cation-transporting ATPase, ATP-binding domain N"/>
    <property type="match status" value="1"/>
</dbReference>
<dbReference type="GO" id="GO:0000166">
    <property type="term" value="F:nucleotide binding"/>
    <property type="evidence" value="ECO:0007669"/>
    <property type="project" value="InterPro"/>
</dbReference>
<organism evidence="2 3">
    <name type="scientific">Fusarium solani</name>
    <name type="common">Filamentous fungus</name>
    <dbReference type="NCBI Taxonomy" id="169388"/>
    <lineage>
        <taxon>Eukaryota</taxon>
        <taxon>Fungi</taxon>
        <taxon>Dikarya</taxon>
        <taxon>Ascomycota</taxon>
        <taxon>Pezizomycotina</taxon>
        <taxon>Sordariomycetes</taxon>
        <taxon>Hypocreomycetidae</taxon>
        <taxon>Hypocreales</taxon>
        <taxon>Nectriaceae</taxon>
        <taxon>Fusarium</taxon>
        <taxon>Fusarium solani species complex</taxon>
    </lineage>
</organism>
<dbReference type="PANTHER" id="PTHR43520:SF32">
    <property type="entry name" value="COPPER RESISTANCE P-TYPE ATPASE (EUROFUNG)"/>
    <property type="match status" value="1"/>
</dbReference>
<gene>
    <name evidence="2" type="ORF">B0J15DRAFT_556231</name>
</gene>
<dbReference type="GO" id="GO:0016020">
    <property type="term" value="C:membrane"/>
    <property type="evidence" value="ECO:0007669"/>
    <property type="project" value="TreeGrafter"/>
</dbReference>
<sequence length="214" mass="23584">MPDSEDHPWKRQALLGCLAELESNSSHPIAKAIIMFCKSHDTISVKTKKIEEIPGKGMKGSFNIPSSDHPVEMIVGNETLMKDHVLSLNKEAAETLDSWKDQAKSVVLTAIRTAAPGHGSIFPKTMSRLFSLAAKPPLDGSTLEETRRLQWKVSTAEEFIVKNSILGIRKAIFQFLGFSHLSGGRLPLRGGLAKGAYEEWDEVLGQLAYEESKL</sequence>
<dbReference type="Proteomes" id="UP000736672">
    <property type="component" value="Unassembled WGS sequence"/>
</dbReference>
<keyword evidence="1" id="KW-1278">Translocase</keyword>
<dbReference type="AlphaFoldDB" id="A0A9P9FYP3"/>
<dbReference type="GO" id="GO:0055070">
    <property type="term" value="P:copper ion homeostasis"/>
    <property type="evidence" value="ECO:0007669"/>
    <property type="project" value="TreeGrafter"/>
</dbReference>
<protein>
    <submittedName>
        <fullName evidence="2">Uncharacterized protein</fullName>
    </submittedName>
</protein>